<keyword evidence="2" id="KW-1185">Reference proteome</keyword>
<evidence type="ECO:0000313" key="1">
    <source>
        <dbReference type="EMBL" id="SEW01397.1"/>
    </source>
</evidence>
<gene>
    <name evidence="1" type="ORF">SAMN04487945_0914</name>
</gene>
<dbReference type="EMBL" id="FOJA01000001">
    <property type="protein sequence ID" value="SEW01397.1"/>
    <property type="molecule type" value="Genomic_DNA"/>
</dbReference>
<reference evidence="1 2" key="1">
    <citation type="submission" date="2016-10" db="EMBL/GenBank/DDBJ databases">
        <authorList>
            <person name="de Groot N.N."/>
        </authorList>
    </citation>
    <scope>NUCLEOTIDE SEQUENCE [LARGE SCALE GENOMIC DNA]</scope>
    <source>
        <strain evidence="1 2">CGMCC 1.5337</strain>
    </source>
</reference>
<dbReference type="OrthoDB" id="197870at2157"/>
<proteinExistence type="predicted"/>
<evidence type="ECO:0000313" key="2">
    <source>
        <dbReference type="Proteomes" id="UP000198518"/>
    </source>
</evidence>
<dbReference type="InterPro" id="IPR011989">
    <property type="entry name" value="ARM-like"/>
</dbReference>
<accession>A0A1I0NJ50</accession>
<dbReference type="AlphaFoldDB" id="A0A1I0NJ50"/>
<name>A0A1I0NJ50_9EURY</name>
<dbReference type="Gene3D" id="1.25.10.10">
    <property type="entry name" value="Leucine-rich Repeat Variant"/>
    <property type="match status" value="2"/>
</dbReference>
<dbReference type="Proteomes" id="UP000198518">
    <property type="component" value="Unassembled WGS sequence"/>
</dbReference>
<dbReference type="SUPFAM" id="SSF48371">
    <property type="entry name" value="ARM repeat"/>
    <property type="match status" value="1"/>
</dbReference>
<organism evidence="1 2">
    <name type="scientific">Halobacterium jilantaiense</name>
    <dbReference type="NCBI Taxonomy" id="355548"/>
    <lineage>
        <taxon>Archaea</taxon>
        <taxon>Methanobacteriati</taxon>
        <taxon>Methanobacteriota</taxon>
        <taxon>Stenosarchaea group</taxon>
        <taxon>Halobacteria</taxon>
        <taxon>Halobacteriales</taxon>
        <taxon>Halobacteriaceae</taxon>
        <taxon>Halobacterium</taxon>
    </lineage>
</organism>
<dbReference type="STRING" id="355548.SAMN04487945_0914"/>
<sequence>MTVFAFDRDWTVDVNPHPRHDAVPLEWVRHLAHETNHAVYAIGNQDLADEAAIPGVVDIVGRHPDQWGEWLGSKQPDGRYERFPTRRERLALIADLHPNADQYIVVDDLDLSDVNDWTHYHAWDFVPAVKNGNIDPGLPWCTPRTDGGSPTTAASITRPDLDGLRSFLDEHADADAFELAYHSDHGSQQRLVGDASIVERTVRRPAAAITVECVALPPSGETFRVRLDDIRSLQAVEPPADLFTVDGETPLARAKSLADIAATAPDQVEFATVIDLLDSDDSTVRETVLDAVQSLAEARPEGCLTVLPALRSHLADDTHATPVLKCLAPIAAARPADIAPFVPDVIPYLLTDDARQQRSAARIISEVASDHPADVVDAVPALSAIVANELAGFDYALFALNRTAAEHPDEVRPAATTLTEVLEDESLDVQPRLNATAALGRIASEYPDAALDAIEPLADLIDADNQRLRANAAGVLGDIAKGHATELVPYVDQLAVLLESDDDYALVNTTAALSRVADTNPTAVEHLTKQYISLLDYDHRLVRLNACWMLGHVRADPAASRLDDVRINDDDERVRNRAAWALTEIDQPH</sequence>
<evidence type="ECO:0008006" key="3">
    <source>
        <dbReference type="Google" id="ProtNLM"/>
    </source>
</evidence>
<dbReference type="InterPro" id="IPR016024">
    <property type="entry name" value="ARM-type_fold"/>
</dbReference>
<protein>
    <recommendedName>
        <fullName evidence="3">HEAT repeat-containing protein</fullName>
    </recommendedName>
</protein>
<dbReference type="RefSeq" id="WP_089668185.1">
    <property type="nucleotide sequence ID" value="NZ_FOJA01000001.1"/>
</dbReference>